<dbReference type="VEuPathDB" id="ToxoDB:TGBR9_360020"/>
<reference evidence="1 2" key="1">
    <citation type="journal article" date="2016" name="Nat. Commun.">
        <title>Local admixture of amplified and diversified secreted pathogenesis determinants shapes mosaic Toxoplasma gondii genomes.</title>
        <authorList>
            <person name="Lorenzi H."/>
            <person name="Khan A."/>
            <person name="Behnke M.S."/>
            <person name="Namasivayam S."/>
            <person name="Swapna L.S."/>
            <person name="Hadjithomas M."/>
            <person name="Karamycheva S."/>
            <person name="Pinney D."/>
            <person name="Brunk B.P."/>
            <person name="Ajioka J.W."/>
            <person name="Ajzenberg D."/>
            <person name="Boothroyd J.C."/>
            <person name="Boyle J.P."/>
            <person name="Darde M.L."/>
            <person name="Diaz-Miranda M.A."/>
            <person name="Dubey J.P."/>
            <person name="Fritz H.M."/>
            <person name="Gennari S.M."/>
            <person name="Gregory B.D."/>
            <person name="Kim K."/>
            <person name="Saeij J.P."/>
            <person name="Su C."/>
            <person name="White M.W."/>
            <person name="Zhu X.Q."/>
            <person name="Howe D.K."/>
            <person name="Rosenthal B.M."/>
            <person name="Grigg M.E."/>
            <person name="Parkinson J."/>
            <person name="Liu L."/>
            <person name="Kissinger J.C."/>
            <person name="Roos D.S."/>
            <person name="Sibley L.D."/>
        </authorList>
    </citation>
    <scope>NUCLEOTIDE SEQUENCE [LARGE SCALE GENOMIC DNA]</scope>
    <source>
        <strain evidence="1 2">TgCATBr9</strain>
    </source>
</reference>
<organism evidence="1 2">
    <name type="scientific">Toxoplasma gondii TgCATBr9</name>
    <dbReference type="NCBI Taxonomy" id="943120"/>
    <lineage>
        <taxon>Eukaryota</taxon>
        <taxon>Sar</taxon>
        <taxon>Alveolata</taxon>
        <taxon>Apicomplexa</taxon>
        <taxon>Conoidasida</taxon>
        <taxon>Coccidia</taxon>
        <taxon>Eucoccidiorida</taxon>
        <taxon>Eimeriorina</taxon>
        <taxon>Sarcocystidae</taxon>
        <taxon>Toxoplasma</taxon>
    </lineage>
</organism>
<evidence type="ECO:0000313" key="1">
    <source>
        <dbReference type="EMBL" id="PUA85621.1"/>
    </source>
</evidence>
<proteinExistence type="predicted"/>
<comment type="caution">
    <text evidence="1">The sequence shown here is derived from an EMBL/GenBank/DDBJ whole genome shotgun (WGS) entry which is preliminary data.</text>
</comment>
<evidence type="ECO:0000313" key="2">
    <source>
        <dbReference type="Proteomes" id="UP000244488"/>
    </source>
</evidence>
<protein>
    <submittedName>
        <fullName evidence="1">Uncharacterized protein</fullName>
    </submittedName>
</protein>
<sequence length="193" mass="19124">MSTLVPEGSPTSGVTTVAPAELSSLLSAPRSLHFSGTCALDWVSDGATVVPASVADSVSLSLCVSFLLSVDEHASSLPAPIFPPFTPLASASAAGASAPPSCSLPFPSCGEVASLLSSISSSSDLSHATAGAESDGPASSSLRTFWLLSSLTTAAILAPGKASPSVETSLVDRGWVSVAKTVAAIAPGKNRLI</sequence>
<dbReference type="EMBL" id="AFHV02002730">
    <property type="protein sequence ID" value="PUA85621.1"/>
    <property type="molecule type" value="Genomic_DNA"/>
</dbReference>
<accession>A0A2T6IJV3</accession>
<dbReference type="AlphaFoldDB" id="A0A2T6IJV3"/>
<dbReference type="Proteomes" id="UP000244488">
    <property type="component" value="Unassembled WGS sequence"/>
</dbReference>
<gene>
    <name evidence="1" type="ORF">TGBR9_360020</name>
</gene>
<name>A0A2T6IJV3_TOXGO</name>